<dbReference type="PROSITE" id="PS51934">
    <property type="entry name" value="LRAT"/>
    <property type="match status" value="1"/>
</dbReference>
<evidence type="ECO:0000313" key="7">
    <source>
        <dbReference type="WBParaSite" id="nRc.2.0.1.t31196-RA"/>
    </source>
</evidence>
<comment type="similarity">
    <text evidence="1">Belongs to the H-rev107 family.</text>
</comment>
<evidence type="ECO:0000256" key="1">
    <source>
        <dbReference type="ARBA" id="ARBA00007824"/>
    </source>
</evidence>
<dbReference type="GO" id="GO:0008970">
    <property type="term" value="F:phospholipase A1 activity"/>
    <property type="evidence" value="ECO:0007669"/>
    <property type="project" value="TreeGrafter"/>
</dbReference>
<dbReference type="Gene3D" id="3.90.1720.10">
    <property type="entry name" value="endopeptidase domain like (from Nostoc punctiforme)"/>
    <property type="match status" value="1"/>
</dbReference>
<evidence type="ECO:0000259" key="5">
    <source>
        <dbReference type="PROSITE" id="PS51934"/>
    </source>
</evidence>
<reference evidence="7" key="1">
    <citation type="submission" date="2022-11" db="UniProtKB">
        <authorList>
            <consortium name="WormBaseParasite"/>
        </authorList>
    </citation>
    <scope>IDENTIFICATION</scope>
</reference>
<dbReference type="AlphaFoldDB" id="A0A915JXM1"/>
<keyword evidence="6" id="KW-1185">Reference proteome</keyword>
<protein>
    <submittedName>
        <fullName evidence="7">LRAT domain-containing protein</fullName>
    </submittedName>
</protein>
<dbReference type="Pfam" id="PF04970">
    <property type="entry name" value="LRAT"/>
    <property type="match status" value="1"/>
</dbReference>
<keyword evidence="3" id="KW-0378">Hydrolase</keyword>
<feature type="domain" description="LRAT" evidence="5">
    <location>
        <begin position="23"/>
        <end position="160"/>
    </location>
</feature>
<evidence type="ECO:0000313" key="6">
    <source>
        <dbReference type="Proteomes" id="UP000887565"/>
    </source>
</evidence>
<dbReference type="GO" id="GO:0004623">
    <property type="term" value="F:phospholipase A2 activity"/>
    <property type="evidence" value="ECO:0007669"/>
    <property type="project" value="TreeGrafter"/>
</dbReference>
<evidence type="ECO:0000256" key="3">
    <source>
        <dbReference type="ARBA" id="ARBA00022801"/>
    </source>
</evidence>
<organism evidence="6 7">
    <name type="scientific">Romanomermis culicivorax</name>
    <name type="common">Nematode worm</name>
    <dbReference type="NCBI Taxonomy" id="13658"/>
    <lineage>
        <taxon>Eukaryota</taxon>
        <taxon>Metazoa</taxon>
        <taxon>Ecdysozoa</taxon>
        <taxon>Nematoda</taxon>
        <taxon>Enoplea</taxon>
        <taxon>Dorylaimia</taxon>
        <taxon>Mermithida</taxon>
        <taxon>Mermithoidea</taxon>
        <taxon>Mermithidae</taxon>
        <taxon>Romanomermis</taxon>
    </lineage>
</organism>
<dbReference type="GO" id="GO:0070292">
    <property type="term" value="P:N-acylphosphatidylethanolamine metabolic process"/>
    <property type="evidence" value="ECO:0007669"/>
    <property type="project" value="TreeGrafter"/>
</dbReference>
<keyword evidence="4" id="KW-0443">Lipid metabolism</keyword>
<dbReference type="WBParaSite" id="nRc.2.0.1.t31196-RA">
    <property type="protein sequence ID" value="nRc.2.0.1.t31196-RA"/>
    <property type="gene ID" value="nRc.2.0.1.g31196"/>
</dbReference>
<keyword evidence="2" id="KW-0808">Transferase</keyword>
<dbReference type="PANTHER" id="PTHR13943:SF77">
    <property type="entry name" value="LRAT DOMAIN-CONTAINING PROTEIN"/>
    <property type="match status" value="1"/>
</dbReference>
<name>A0A915JXM1_ROMCU</name>
<dbReference type="InterPro" id="IPR007053">
    <property type="entry name" value="LRAT_dom"/>
</dbReference>
<dbReference type="PANTHER" id="PTHR13943">
    <property type="entry name" value="HRAS-LIKE SUPPRESSOR - RELATED"/>
    <property type="match status" value="1"/>
</dbReference>
<accession>A0A915JXM1</accession>
<dbReference type="Proteomes" id="UP000887565">
    <property type="component" value="Unplaced"/>
</dbReference>
<sequence>MTSTCPCTYENLIGNFSLLAGDLIEVIHGIYSHWAVYIKFDKEHKVHYVVHLSGTLDDKKSAWRAIRRFSPYSISRSSMKKCSSVGSLVPTVQYDNLKDVVGNYLCRVNNDKDRMLRPFQAYEIVGRAMNELGKSQYNILFANCEHFVNYCRYGSKMSYQVDNVVSALVGVSVTALTESSPAGMIAGLAFSLSCKALNHYRNKLSRHLSSFDNLFARFEVFKSKKTNLLLDQQSHISSATNVPVALVLRIIIFLPIKGSSATVSHA</sequence>
<dbReference type="GO" id="GO:0005737">
    <property type="term" value="C:cytoplasm"/>
    <property type="evidence" value="ECO:0007669"/>
    <property type="project" value="TreeGrafter"/>
</dbReference>
<dbReference type="InterPro" id="IPR051496">
    <property type="entry name" value="H-rev107_PLA/AT"/>
</dbReference>
<evidence type="ECO:0000256" key="2">
    <source>
        <dbReference type="ARBA" id="ARBA00022679"/>
    </source>
</evidence>
<evidence type="ECO:0000256" key="4">
    <source>
        <dbReference type="ARBA" id="ARBA00023098"/>
    </source>
</evidence>
<proteinExistence type="inferred from homology"/>
<dbReference type="GO" id="GO:0016410">
    <property type="term" value="F:N-acyltransferase activity"/>
    <property type="evidence" value="ECO:0007669"/>
    <property type="project" value="TreeGrafter"/>
</dbReference>